<keyword evidence="4 7" id="KW-1133">Transmembrane helix</keyword>
<dbReference type="GO" id="GO:0016020">
    <property type="term" value="C:membrane"/>
    <property type="evidence" value="ECO:0007669"/>
    <property type="project" value="UniProtKB-SubCell"/>
</dbReference>
<sequence>MNFIRSISIGRFLGQRNREVAKTWSYRRMCNKPQEPKVESPPSTVSEHSPRASFKVPGYRPSEMDRKILLWSGRYKTADQIPEFVSFEMIDAARNRIRVKACYVMMAATIGACLVMIILGKQAVSRNESLTGQNMEKKAKLREEYRREQEAAMAEKAQ</sequence>
<dbReference type="KEGG" id="tru:101079829"/>
<dbReference type="GO" id="GO:0051402">
    <property type="term" value="P:neuron apoptotic process"/>
    <property type="evidence" value="ECO:0007669"/>
    <property type="project" value="TreeGrafter"/>
</dbReference>
<evidence type="ECO:0000256" key="7">
    <source>
        <dbReference type="SAM" id="Phobius"/>
    </source>
</evidence>
<evidence type="ECO:0000256" key="4">
    <source>
        <dbReference type="ARBA" id="ARBA00022989"/>
    </source>
</evidence>
<organism evidence="8 9">
    <name type="scientific">Takifugu rubripes</name>
    <name type="common">Japanese pufferfish</name>
    <name type="synonym">Fugu rubripes</name>
    <dbReference type="NCBI Taxonomy" id="31033"/>
    <lineage>
        <taxon>Eukaryota</taxon>
        <taxon>Metazoa</taxon>
        <taxon>Chordata</taxon>
        <taxon>Craniata</taxon>
        <taxon>Vertebrata</taxon>
        <taxon>Euteleostomi</taxon>
        <taxon>Actinopterygii</taxon>
        <taxon>Neopterygii</taxon>
        <taxon>Teleostei</taxon>
        <taxon>Neoteleostei</taxon>
        <taxon>Acanthomorphata</taxon>
        <taxon>Eupercaria</taxon>
        <taxon>Tetraodontiformes</taxon>
        <taxon>Tetradontoidea</taxon>
        <taxon>Tetraodontidae</taxon>
        <taxon>Takifugu</taxon>
    </lineage>
</organism>
<dbReference type="RefSeq" id="XP_003968046.2">
    <property type="nucleotide sequence ID" value="XM_003967997.3"/>
</dbReference>
<dbReference type="HOGENOM" id="CLU_122911_0_0_1"/>
<dbReference type="Proteomes" id="UP000005226">
    <property type="component" value="Chromosome 10"/>
</dbReference>
<dbReference type="GO" id="GO:0005739">
    <property type="term" value="C:mitochondrion"/>
    <property type="evidence" value="ECO:0007669"/>
    <property type="project" value="TreeGrafter"/>
</dbReference>
<keyword evidence="5 7" id="KW-0472">Membrane</keyword>
<dbReference type="CTD" id="26355"/>
<dbReference type="GeneID" id="101079829"/>
<reference evidence="8" key="3">
    <citation type="submission" date="2025-09" db="UniProtKB">
        <authorList>
            <consortium name="Ensembl"/>
        </authorList>
    </citation>
    <scope>IDENTIFICATION</scope>
</reference>
<keyword evidence="9" id="KW-1185">Reference proteome</keyword>
<dbReference type="OMA" id="GMCNKLP"/>
<gene>
    <name evidence="8" type="primary">fam162a</name>
</gene>
<dbReference type="PANTHER" id="PTHR13674">
    <property type="entry name" value="GROWTH AND TRANSFORMATION-DEPENDENT PROTEIN"/>
    <property type="match status" value="1"/>
</dbReference>
<dbReference type="OrthoDB" id="8193498at2759"/>
<reference evidence="8" key="2">
    <citation type="submission" date="2025-08" db="UniProtKB">
        <authorList>
            <consortium name="Ensembl"/>
        </authorList>
    </citation>
    <scope>IDENTIFICATION</scope>
</reference>
<dbReference type="Ensembl" id="ENSTRUT00000045381.3">
    <property type="protein sequence ID" value="ENSTRUP00000045229.3"/>
    <property type="gene ID" value="ENSTRUG00000017646.3"/>
</dbReference>
<dbReference type="PANTHER" id="PTHR13674:SF2">
    <property type="entry name" value="PROTEIN FAM162A"/>
    <property type="match status" value="1"/>
</dbReference>
<evidence type="ECO:0000256" key="6">
    <source>
        <dbReference type="SAM" id="MobiDB-lite"/>
    </source>
</evidence>
<dbReference type="eggNOG" id="ENOG502S8IU">
    <property type="taxonomic scope" value="Eukaryota"/>
</dbReference>
<reference evidence="8 9" key="1">
    <citation type="journal article" date="2011" name="Genome Biol. Evol.">
        <title>Integration of the genetic map and genome assembly of fugu facilitates insights into distinct features of genome evolution in teleosts and mammals.</title>
        <authorList>
            <person name="Kai W."/>
            <person name="Kikuchi K."/>
            <person name="Tohari S."/>
            <person name="Chew A.K."/>
            <person name="Tay A."/>
            <person name="Fujiwara A."/>
            <person name="Hosoya S."/>
            <person name="Suetake H."/>
            <person name="Naruse K."/>
            <person name="Brenner S."/>
            <person name="Suzuki Y."/>
            <person name="Venkatesh B."/>
        </authorList>
    </citation>
    <scope>NUCLEOTIDE SEQUENCE [LARGE SCALE GENOMIC DNA]</scope>
</reference>
<feature type="transmembrane region" description="Helical" evidence="7">
    <location>
        <begin position="101"/>
        <end position="120"/>
    </location>
</feature>
<feature type="region of interest" description="Disordered" evidence="6">
    <location>
        <begin position="32"/>
        <end position="54"/>
    </location>
</feature>
<dbReference type="GO" id="GO:0071456">
    <property type="term" value="P:cellular response to hypoxia"/>
    <property type="evidence" value="ECO:0007669"/>
    <property type="project" value="TreeGrafter"/>
</dbReference>
<evidence type="ECO:0000256" key="1">
    <source>
        <dbReference type="ARBA" id="ARBA00004167"/>
    </source>
</evidence>
<evidence type="ECO:0000256" key="5">
    <source>
        <dbReference type="ARBA" id="ARBA00023136"/>
    </source>
</evidence>
<name>H2V7P0_TAKRU</name>
<feature type="region of interest" description="Disordered" evidence="6">
    <location>
        <begin position="129"/>
        <end position="158"/>
    </location>
</feature>
<keyword evidence="3 7" id="KW-0812">Transmembrane</keyword>
<dbReference type="InterPro" id="IPR009432">
    <property type="entry name" value="DUF1075"/>
</dbReference>
<evidence type="ECO:0000313" key="8">
    <source>
        <dbReference type="Ensembl" id="ENSTRUP00000045229.3"/>
    </source>
</evidence>
<accession>H2V7P0</accession>
<evidence type="ECO:0000313" key="9">
    <source>
        <dbReference type="Proteomes" id="UP000005226"/>
    </source>
</evidence>
<evidence type="ECO:0000256" key="3">
    <source>
        <dbReference type="ARBA" id="ARBA00022692"/>
    </source>
</evidence>
<feature type="compositionally biased region" description="Basic and acidic residues" evidence="6">
    <location>
        <begin position="135"/>
        <end position="150"/>
    </location>
</feature>
<evidence type="ECO:0000256" key="2">
    <source>
        <dbReference type="ARBA" id="ARBA00007363"/>
    </source>
</evidence>
<dbReference type="AlphaFoldDB" id="H2V7P0"/>
<dbReference type="GO" id="GO:0090200">
    <property type="term" value="P:positive regulation of release of cytochrome c from mitochondria"/>
    <property type="evidence" value="ECO:0007669"/>
    <property type="project" value="TreeGrafter"/>
</dbReference>
<comment type="subcellular location">
    <subcellularLocation>
        <location evidence="1">Membrane</location>
        <topology evidence="1">Single-pass membrane protein</topology>
    </subcellularLocation>
</comment>
<comment type="similarity">
    <text evidence="2">Belongs to the UPF0389 family.</text>
</comment>
<protein>
    <submittedName>
        <fullName evidence="8">Family with sequence similarity 162 member A</fullName>
    </submittedName>
</protein>
<dbReference type="FunCoup" id="H2V7P0">
    <property type="interactions" value="1495"/>
</dbReference>
<dbReference type="InParanoid" id="H2V7P0"/>
<dbReference type="STRING" id="31033.ENSTRUP00000045229"/>
<dbReference type="Pfam" id="PF06388">
    <property type="entry name" value="DUF1075"/>
    <property type="match status" value="1"/>
</dbReference>
<dbReference type="GeneTree" id="ENSGT00640000091497"/>
<proteinExistence type="inferred from homology"/>